<feature type="compositionally biased region" description="Low complexity" evidence="1">
    <location>
        <begin position="41"/>
        <end position="51"/>
    </location>
</feature>
<keyword evidence="3" id="KW-1185">Reference proteome</keyword>
<name>A0ABU3UPF6_9ACTN</name>
<sequence>MRTTMSVGRDRGHDSCGGRTKAAGRTARIRTAMPGTRGDADAAYAAPPGCW</sequence>
<organism evidence="2 3">
    <name type="scientific">Streptomyces mirabilis</name>
    <dbReference type="NCBI Taxonomy" id="68239"/>
    <lineage>
        <taxon>Bacteria</taxon>
        <taxon>Bacillati</taxon>
        <taxon>Actinomycetota</taxon>
        <taxon>Actinomycetes</taxon>
        <taxon>Kitasatosporales</taxon>
        <taxon>Streptomycetaceae</taxon>
        <taxon>Streptomyces</taxon>
    </lineage>
</organism>
<accession>A0ABU3UPF6</accession>
<proteinExistence type="predicted"/>
<evidence type="ECO:0000313" key="2">
    <source>
        <dbReference type="EMBL" id="MDU8995801.1"/>
    </source>
</evidence>
<gene>
    <name evidence="2" type="ORF">PU648_26300</name>
</gene>
<dbReference type="Proteomes" id="UP001257627">
    <property type="component" value="Unassembled WGS sequence"/>
</dbReference>
<evidence type="ECO:0000256" key="1">
    <source>
        <dbReference type="SAM" id="MobiDB-lite"/>
    </source>
</evidence>
<protein>
    <submittedName>
        <fullName evidence="2">Uncharacterized protein</fullName>
    </submittedName>
</protein>
<reference evidence="2 3" key="1">
    <citation type="submission" date="2023-02" db="EMBL/GenBank/DDBJ databases">
        <authorList>
            <person name="Maleckis M."/>
        </authorList>
    </citation>
    <scope>NUCLEOTIDE SEQUENCE [LARGE SCALE GENOMIC DNA]</scope>
    <source>
        <strain evidence="2 3">P8-A2</strain>
    </source>
</reference>
<dbReference type="EMBL" id="JARAKF010000001">
    <property type="protein sequence ID" value="MDU8995801.1"/>
    <property type="molecule type" value="Genomic_DNA"/>
</dbReference>
<feature type="region of interest" description="Disordered" evidence="1">
    <location>
        <begin position="1"/>
        <end position="51"/>
    </location>
</feature>
<evidence type="ECO:0000313" key="3">
    <source>
        <dbReference type="Proteomes" id="UP001257627"/>
    </source>
</evidence>
<comment type="caution">
    <text evidence="2">The sequence shown here is derived from an EMBL/GenBank/DDBJ whole genome shotgun (WGS) entry which is preliminary data.</text>
</comment>
<dbReference type="RefSeq" id="WP_266642956.1">
    <property type="nucleotide sequence ID" value="NZ_JAPEQO010000001.1"/>
</dbReference>